<dbReference type="InterPro" id="IPR024810">
    <property type="entry name" value="MAB21L/cGLR"/>
</dbReference>
<feature type="region of interest" description="Disordered" evidence="2">
    <location>
        <begin position="655"/>
        <end position="675"/>
    </location>
</feature>
<feature type="domain" description="Mab-21-like nucleotidyltransferase" evidence="3">
    <location>
        <begin position="158"/>
        <end position="248"/>
    </location>
</feature>
<proteinExistence type="inferred from homology"/>
<reference evidence="5 6" key="1">
    <citation type="journal article" date="2017" name="Nat. Ecol. Evol.">
        <title>Scallop genome provides insights into evolution of bilaterian karyotype and development.</title>
        <authorList>
            <person name="Wang S."/>
            <person name="Zhang J."/>
            <person name="Jiao W."/>
            <person name="Li J."/>
            <person name="Xun X."/>
            <person name="Sun Y."/>
            <person name="Guo X."/>
            <person name="Huan P."/>
            <person name="Dong B."/>
            <person name="Zhang L."/>
            <person name="Hu X."/>
            <person name="Sun X."/>
            <person name="Wang J."/>
            <person name="Zhao C."/>
            <person name="Wang Y."/>
            <person name="Wang D."/>
            <person name="Huang X."/>
            <person name="Wang R."/>
            <person name="Lv J."/>
            <person name="Li Y."/>
            <person name="Zhang Z."/>
            <person name="Liu B."/>
            <person name="Lu W."/>
            <person name="Hui Y."/>
            <person name="Liang J."/>
            <person name="Zhou Z."/>
            <person name="Hou R."/>
            <person name="Li X."/>
            <person name="Liu Y."/>
            <person name="Li H."/>
            <person name="Ning X."/>
            <person name="Lin Y."/>
            <person name="Zhao L."/>
            <person name="Xing Q."/>
            <person name="Dou J."/>
            <person name="Li Y."/>
            <person name="Mao J."/>
            <person name="Guo H."/>
            <person name="Dou H."/>
            <person name="Li T."/>
            <person name="Mu C."/>
            <person name="Jiang W."/>
            <person name="Fu Q."/>
            <person name="Fu X."/>
            <person name="Miao Y."/>
            <person name="Liu J."/>
            <person name="Yu Q."/>
            <person name="Li R."/>
            <person name="Liao H."/>
            <person name="Li X."/>
            <person name="Kong Y."/>
            <person name="Jiang Z."/>
            <person name="Chourrout D."/>
            <person name="Li R."/>
            <person name="Bao Z."/>
        </authorList>
    </citation>
    <scope>NUCLEOTIDE SEQUENCE [LARGE SCALE GENOMIC DNA]</scope>
    <source>
        <strain evidence="5 6">PY_sf001</strain>
    </source>
</reference>
<dbReference type="EMBL" id="NEDP02004871">
    <property type="protein sequence ID" value="OWF44156.1"/>
    <property type="molecule type" value="Genomic_DNA"/>
</dbReference>
<dbReference type="PANTHER" id="PTHR10656:SF69">
    <property type="entry name" value="MAB-21-LIKE HHH_H2TH-LIKE DOMAIN-CONTAINING PROTEIN"/>
    <property type="match status" value="1"/>
</dbReference>
<accession>A0A210Q5Y5</accession>
<evidence type="ECO:0000256" key="2">
    <source>
        <dbReference type="SAM" id="MobiDB-lite"/>
    </source>
</evidence>
<evidence type="ECO:0000313" key="5">
    <source>
        <dbReference type="EMBL" id="OWF44156.1"/>
    </source>
</evidence>
<comment type="similarity">
    <text evidence="1">Belongs to the mab-21 family.</text>
</comment>
<keyword evidence="6" id="KW-1185">Reference proteome</keyword>
<dbReference type="AlphaFoldDB" id="A0A210Q5Y5"/>
<evidence type="ECO:0000259" key="4">
    <source>
        <dbReference type="Pfam" id="PF20266"/>
    </source>
</evidence>
<dbReference type="Gene3D" id="1.10.1410.40">
    <property type="match status" value="1"/>
</dbReference>
<dbReference type="InterPro" id="IPR046906">
    <property type="entry name" value="Mab-21_HhH/H2TH-like"/>
</dbReference>
<name>A0A210Q5Y5_MIZYE</name>
<evidence type="ECO:0000256" key="1">
    <source>
        <dbReference type="ARBA" id="ARBA00008307"/>
    </source>
</evidence>
<evidence type="ECO:0000259" key="3">
    <source>
        <dbReference type="Pfam" id="PF03281"/>
    </source>
</evidence>
<comment type="caution">
    <text evidence="5">The sequence shown here is derived from an EMBL/GenBank/DDBJ whole genome shotgun (WGS) entry which is preliminary data.</text>
</comment>
<organism evidence="5 6">
    <name type="scientific">Mizuhopecten yessoensis</name>
    <name type="common">Japanese scallop</name>
    <name type="synonym">Patinopecten yessoensis</name>
    <dbReference type="NCBI Taxonomy" id="6573"/>
    <lineage>
        <taxon>Eukaryota</taxon>
        <taxon>Metazoa</taxon>
        <taxon>Spiralia</taxon>
        <taxon>Lophotrochozoa</taxon>
        <taxon>Mollusca</taxon>
        <taxon>Bivalvia</taxon>
        <taxon>Autobranchia</taxon>
        <taxon>Pteriomorphia</taxon>
        <taxon>Pectinida</taxon>
        <taxon>Pectinoidea</taxon>
        <taxon>Pectinidae</taxon>
        <taxon>Mizuhopecten</taxon>
    </lineage>
</organism>
<feature type="domain" description="Mab-21-like HhH/H2TH-like" evidence="4">
    <location>
        <begin position="260"/>
        <end position="344"/>
    </location>
</feature>
<evidence type="ECO:0000313" key="6">
    <source>
        <dbReference type="Proteomes" id="UP000242188"/>
    </source>
</evidence>
<dbReference type="OrthoDB" id="5950246at2759"/>
<sequence>MSDQDELYEKSWILYHILDRFIGNREKVAALRRLTVIQDKLGRFTENAPCECEPFTTGSLSEGIRFKGSDVDTMYIDKYAIVMCPDKDISSEIDRTNKSVLMMREAGGRPGYVHLELLQRGQKIHPRLWKSLVPVGDVFFVSSEIYRQEFSCTMNQPNMEIHGPAITIKGSEVTNFIDLDKVSSFPCYNWPSEANEWVGRPRNWPDKALRDQIINGGCQLVPVGDKTSADPFLQWRISFVSAERKLIHSLTHVQFLVYGLLKYFLKQISGTLEQMLGAADILSSYIMKTIVFYAVESTTESFWQEKHTFLCFMFCLKILVIWVKVGHCPNYFIKNNNMFLGKVHGENQRKLLYFLTYLHHMNWGCLSFGTFIQPSIGERIRNVRKGELEYVLPQPTKSECGRDMYVFHRAFILRFSSGKLPLLLKLLSGSKSEIDEFIAYLATIQAISNTGMETFSEHITARGNKAKYKYLRKCKNLLKPFATTPTSPGLLTFYYQTGNYMKTLEMCGHMISSSKMCLDRSDFNRVKMYEKLYCGRGYNFLQKCQAFVSDIIIPKEAPKFCPSHLHTEIKKAKQGGSIRIPPLHYAVFLSFLCYHELGDTRRRDKSLIDLRYLTSEVSSRPRKWIVHNLLGMCYEMVGDARSAIREYTESLQSKGLDQHQNAAKERIERLQHSRI</sequence>
<gene>
    <name evidence="5" type="ORF">KP79_PYT23254</name>
</gene>
<dbReference type="SMART" id="SM01265">
    <property type="entry name" value="Mab-21"/>
    <property type="match status" value="1"/>
</dbReference>
<dbReference type="Pfam" id="PF03281">
    <property type="entry name" value="Mab-21"/>
    <property type="match status" value="1"/>
</dbReference>
<feature type="compositionally biased region" description="Basic and acidic residues" evidence="2">
    <location>
        <begin position="662"/>
        <end position="675"/>
    </location>
</feature>
<protein>
    <submittedName>
        <fullName evidence="5">Protein mab-21</fullName>
    </submittedName>
</protein>
<dbReference type="InterPro" id="IPR046903">
    <property type="entry name" value="Mab-21-like_nuc_Trfase"/>
</dbReference>
<dbReference type="Pfam" id="PF20266">
    <property type="entry name" value="Mab-21_C"/>
    <property type="match status" value="1"/>
</dbReference>
<dbReference type="PANTHER" id="PTHR10656">
    <property type="entry name" value="CELL FATE DETERMINING PROTEIN MAB21-RELATED"/>
    <property type="match status" value="1"/>
</dbReference>
<dbReference type="Proteomes" id="UP000242188">
    <property type="component" value="Unassembled WGS sequence"/>
</dbReference>